<organism evidence="6 7">
    <name type="scientific">Natronospira proteinivora</name>
    <dbReference type="NCBI Taxonomy" id="1807133"/>
    <lineage>
        <taxon>Bacteria</taxon>
        <taxon>Pseudomonadati</taxon>
        <taxon>Pseudomonadota</taxon>
        <taxon>Gammaproteobacteria</taxon>
        <taxon>Natronospirales</taxon>
        <taxon>Natronospiraceae</taxon>
        <taxon>Natronospira</taxon>
    </lineage>
</organism>
<dbReference type="Pfam" id="PF00829">
    <property type="entry name" value="Ribosomal_L21p"/>
    <property type="match status" value="1"/>
</dbReference>
<evidence type="ECO:0000256" key="5">
    <source>
        <dbReference type="RuleBase" id="RU000562"/>
    </source>
</evidence>
<dbReference type="RefSeq" id="WP_253444373.1">
    <property type="nucleotide sequence ID" value="NZ_JALJYF010000001.1"/>
</dbReference>
<dbReference type="GO" id="GO:0005840">
    <property type="term" value="C:ribosome"/>
    <property type="evidence" value="ECO:0007669"/>
    <property type="project" value="UniProtKB-KW"/>
</dbReference>
<evidence type="ECO:0000313" key="6">
    <source>
        <dbReference type="EMBL" id="MCP1726309.1"/>
    </source>
</evidence>
<proteinExistence type="inferred from homology"/>
<comment type="similarity">
    <text evidence="1 4 5">Belongs to the bacterial ribosomal protein bL21 family.</text>
</comment>
<sequence length="104" mass="11633">MYAVIKTGGKQYRVSEGDTIRVETLGLGEGESIEFDHVLMVGEEGKEPTIGAPYVEGGKVTGTVKAEGRHKKIDVIKFKRRKNYRRHYGHRQPYAEVEITGIKG</sequence>
<evidence type="ECO:0000256" key="4">
    <source>
        <dbReference type="HAMAP-Rule" id="MF_01363"/>
    </source>
</evidence>
<keyword evidence="4 5" id="KW-0699">rRNA-binding</keyword>
<keyword evidence="7" id="KW-1185">Reference proteome</keyword>
<dbReference type="InterPro" id="IPR001787">
    <property type="entry name" value="Ribosomal_bL21"/>
</dbReference>
<evidence type="ECO:0000256" key="3">
    <source>
        <dbReference type="ARBA" id="ARBA00023274"/>
    </source>
</evidence>
<reference evidence="6 7" key="1">
    <citation type="submission" date="2022-03" db="EMBL/GenBank/DDBJ databases">
        <title>Genomic Encyclopedia of Type Strains, Phase III (KMG-III): the genomes of soil and plant-associated and newly described type strains.</title>
        <authorList>
            <person name="Whitman W."/>
        </authorList>
    </citation>
    <scope>NUCLEOTIDE SEQUENCE [LARGE SCALE GENOMIC DNA]</scope>
    <source>
        <strain evidence="6 7">BSker1</strain>
    </source>
</reference>
<protein>
    <recommendedName>
        <fullName evidence="4">Large ribosomal subunit protein bL21</fullName>
    </recommendedName>
</protein>
<keyword evidence="3 4" id="KW-0687">Ribonucleoprotein</keyword>
<dbReference type="HAMAP" id="MF_01363">
    <property type="entry name" value="Ribosomal_bL21"/>
    <property type="match status" value="1"/>
</dbReference>
<dbReference type="EMBL" id="JALJYF010000001">
    <property type="protein sequence ID" value="MCP1726309.1"/>
    <property type="molecule type" value="Genomic_DNA"/>
</dbReference>
<evidence type="ECO:0000313" key="7">
    <source>
        <dbReference type="Proteomes" id="UP001523550"/>
    </source>
</evidence>
<evidence type="ECO:0000256" key="2">
    <source>
        <dbReference type="ARBA" id="ARBA00022980"/>
    </source>
</evidence>
<dbReference type="PANTHER" id="PTHR21349">
    <property type="entry name" value="50S RIBOSOMAL PROTEIN L21"/>
    <property type="match status" value="1"/>
</dbReference>
<dbReference type="InterPro" id="IPR036164">
    <property type="entry name" value="bL21-like_sf"/>
</dbReference>
<comment type="caution">
    <text evidence="6">The sequence shown here is derived from an EMBL/GenBank/DDBJ whole genome shotgun (WGS) entry which is preliminary data.</text>
</comment>
<gene>
    <name evidence="4" type="primary">rplU</name>
    <name evidence="6" type="ORF">J2T60_000274</name>
</gene>
<comment type="function">
    <text evidence="4 5">This protein binds to 23S rRNA in the presence of protein L20.</text>
</comment>
<keyword evidence="4 5" id="KW-0694">RNA-binding</keyword>
<keyword evidence="2 4" id="KW-0689">Ribosomal protein</keyword>
<dbReference type="InterPro" id="IPR028909">
    <property type="entry name" value="bL21-like"/>
</dbReference>
<accession>A0ABT1G4T6</accession>
<dbReference type="NCBIfam" id="TIGR00061">
    <property type="entry name" value="L21"/>
    <property type="match status" value="1"/>
</dbReference>
<name>A0ABT1G4T6_9GAMM</name>
<evidence type="ECO:0000256" key="1">
    <source>
        <dbReference type="ARBA" id="ARBA00008563"/>
    </source>
</evidence>
<comment type="subunit">
    <text evidence="4">Part of the 50S ribosomal subunit. Contacts protein L20.</text>
</comment>
<dbReference type="PANTHER" id="PTHR21349:SF0">
    <property type="entry name" value="LARGE RIBOSOMAL SUBUNIT PROTEIN BL21M"/>
    <property type="match status" value="1"/>
</dbReference>
<dbReference type="SUPFAM" id="SSF141091">
    <property type="entry name" value="L21p-like"/>
    <property type="match status" value="1"/>
</dbReference>
<dbReference type="Proteomes" id="UP001523550">
    <property type="component" value="Unassembled WGS sequence"/>
</dbReference>